<accession>A0A9P5Y5N5</accession>
<sequence length="74" mass="8323">MFLHISAPWLFLAVICSPYRYATSPLSAYYYVLIPQGLAPGAISAIRFNLLFIMRRSHDMTLTSGTFLARGSHQ</sequence>
<keyword evidence="1" id="KW-0472">Membrane</keyword>
<dbReference type="Proteomes" id="UP000807353">
    <property type="component" value="Unassembled WGS sequence"/>
</dbReference>
<gene>
    <name evidence="2" type="ORF">BDZ94DRAFT_1257990</name>
</gene>
<keyword evidence="1" id="KW-0812">Transmembrane</keyword>
<reference evidence="2" key="1">
    <citation type="submission" date="2020-11" db="EMBL/GenBank/DDBJ databases">
        <authorList>
            <consortium name="DOE Joint Genome Institute"/>
            <person name="Ahrendt S."/>
            <person name="Riley R."/>
            <person name="Andreopoulos W."/>
            <person name="Labutti K."/>
            <person name="Pangilinan J."/>
            <person name="Ruiz-Duenas F.J."/>
            <person name="Barrasa J.M."/>
            <person name="Sanchez-Garcia M."/>
            <person name="Camarero S."/>
            <person name="Miyauchi S."/>
            <person name="Serrano A."/>
            <person name="Linde D."/>
            <person name="Babiker R."/>
            <person name="Drula E."/>
            <person name="Ayuso-Fernandez I."/>
            <person name="Pacheco R."/>
            <person name="Padilla G."/>
            <person name="Ferreira P."/>
            <person name="Barriuso J."/>
            <person name="Kellner H."/>
            <person name="Castanera R."/>
            <person name="Alfaro M."/>
            <person name="Ramirez L."/>
            <person name="Pisabarro A.G."/>
            <person name="Kuo A."/>
            <person name="Tritt A."/>
            <person name="Lipzen A."/>
            <person name="He G."/>
            <person name="Yan M."/>
            <person name="Ng V."/>
            <person name="Cullen D."/>
            <person name="Martin F."/>
            <person name="Rosso M.-N."/>
            <person name="Henrissat B."/>
            <person name="Hibbett D."/>
            <person name="Martinez A.T."/>
            <person name="Grigoriev I.V."/>
        </authorList>
    </citation>
    <scope>NUCLEOTIDE SEQUENCE</scope>
    <source>
        <strain evidence="2">CBS 247.69</strain>
    </source>
</reference>
<name>A0A9P5Y5N5_9AGAR</name>
<keyword evidence="1" id="KW-1133">Transmembrane helix</keyword>
<evidence type="ECO:0000313" key="3">
    <source>
        <dbReference type="Proteomes" id="UP000807353"/>
    </source>
</evidence>
<evidence type="ECO:0000313" key="2">
    <source>
        <dbReference type="EMBL" id="KAF9463758.1"/>
    </source>
</evidence>
<organism evidence="2 3">
    <name type="scientific">Collybia nuda</name>
    <dbReference type="NCBI Taxonomy" id="64659"/>
    <lineage>
        <taxon>Eukaryota</taxon>
        <taxon>Fungi</taxon>
        <taxon>Dikarya</taxon>
        <taxon>Basidiomycota</taxon>
        <taxon>Agaricomycotina</taxon>
        <taxon>Agaricomycetes</taxon>
        <taxon>Agaricomycetidae</taxon>
        <taxon>Agaricales</taxon>
        <taxon>Tricholomatineae</taxon>
        <taxon>Clitocybaceae</taxon>
        <taxon>Collybia</taxon>
    </lineage>
</organism>
<protein>
    <submittedName>
        <fullName evidence="2">Uncharacterized protein</fullName>
    </submittedName>
</protein>
<feature type="transmembrane region" description="Helical" evidence="1">
    <location>
        <begin position="28"/>
        <end position="50"/>
    </location>
</feature>
<comment type="caution">
    <text evidence="2">The sequence shown here is derived from an EMBL/GenBank/DDBJ whole genome shotgun (WGS) entry which is preliminary data.</text>
</comment>
<dbReference type="AlphaFoldDB" id="A0A9P5Y5N5"/>
<dbReference type="EMBL" id="MU150259">
    <property type="protein sequence ID" value="KAF9463758.1"/>
    <property type="molecule type" value="Genomic_DNA"/>
</dbReference>
<evidence type="ECO:0000256" key="1">
    <source>
        <dbReference type="SAM" id="Phobius"/>
    </source>
</evidence>
<keyword evidence="3" id="KW-1185">Reference proteome</keyword>
<proteinExistence type="predicted"/>